<accession>A0A1M5XAB5</accession>
<dbReference type="EMBL" id="FQWQ01000006">
    <property type="protein sequence ID" value="SHH96741.1"/>
    <property type="molecule type" value="Genomic_DNA"/>
</dbReference>
<comment type="subcellular location">
    <subcellularLocation>
        <location evidence="1">Cell membrane</location>
        <topology evidence="1">Multi-pass membrane protein</topology>
    </subcellularLocation>
</comment>
<dbReference type="InterPro" id="IPR003838">
    <property type="entry name" value="ABC3_permease_C"/>
</dbReference>
<dbReference type="PANTHER" id="PTHR30572">
    <property type="entry name" value="MEMBRANE COMPONENT OF TRANSPORTER-RELATED"/>
    <property type="match status" value="1"/>
</dbReference>
<feature type="domain" description="MacB-like periplasmic core" evidence="8">
    <location>
        <begin position="118"/>
        <end position="351"/>
    </location>
</feature>
<dbReference type="STRING" id="947013.SAMN04488109_6309"/>
<keyword evidence="3 6" id="KW-0812">Transmembrane</keyword>
<feature type="transmembrane region" description="Helical" evidence="6">
    <location>
        <begin position="116"/>
        <end position="138"/>
    </location>
</feature>
<feature type="transmembrane region" description="Helical" evidence="6">
    <location>
        <begin position="863"/>
        <end position="885"/>
    </location>
</feature>
<dbReference type="GO" id="GO:0005886">
    <property type="term" value="C:plasma membrane"/>
    <property type="evidence" value="ECO:0007669"/>
    <property type="project" value="UniProtKB-SubCell"/>
</dbReference>
<evidence type="ECO:0000313" key="10">
    <source>
        <dbReference type="Proteomes" id="UP000184212"/>
    </source>
</evidence>
<feature type="transmembrane region" description="Helical" evidence="6">
    <location>
        <begin position="815"/>
        <end position="843"/>
    </location>
</feature>
<protein>
    <submittedName>
        <fullName evidence="9">ABC-type antimicrobial peptide transport system, permease component</fullName>
    </submittedName>
</protein>
<evidence type="ECO:0000256" key="2">
    <source>
        <dbReference type="ARBA" id="ARBA00022475"/>
    </source>
</evidence>
<evidence type="ECO:0000256" key="5">
    <source>
        <dbReference type="ARBA" id="ARBA00023136"/>
    </source>
</evidence>
<keyword evidence="10" id="KW-1185">Reference proteome</keyword>
<evidence type="ECO:0000259" key="8">
    <source>
        <dbReference type="Pfam" id="PF12704"/>
    </source>
</evidence>
<dbReference type="Pfam" id="PF12704">
    <property type="entry name" value="MacB_PCD"/>
    <property type="match status" value="1"/>
</dbReference>
<evidence type="ECO:0000259" key="7">
    <source>
        <dbReference type="Pfam" id="PF02687"/>
    </source>
</evidence>
<dbReference type="InterPro" id="IPR047699">
    <property type="entry name" value="Permease_put_prefix"/>
</dbReference>
<feature type="transmembrane region" description="Helical" evidence="6">
    <location>
        <begin position="480"/>
        <end position="511"/>
    </location>
</feature>
<evidence type="ECO:0000313" key="9">
    <source>
        <dbReference type="EMBL" id="SHH96741.1"/>
    </source>
</evidence>
<dbReference type="Proteomes" id="UP000184212">
    <property type="component" value="Unassembled WGS sequence"/>
</dbReference>
<feature type="domain" description="ABC3 transporter permease C-terminal" evidence="7">
    <location>
        <begin position="397"/>
        <end position="505"/>
    </location>
</feature>
<dbReference type="NCBIfam" id="NF038404">
    <property type="entry name" value="perm_prefix_2"/>
    <property type="match status" value="1"/>
</dbReference>
<evidence type="ECO:0000256" key="3">
    <source>
        <dbReference type="ARBA" id="ARBA00022692"/>
    </source>
</evidence>
<reference evidence="9 10" key="1">
    <citation type="submission" date="2016-11" db="EMBL/GenBank/DDBJ databases">
        <authorList>
            <person name="Jaros S."/>
            <person name="Januszkiewicz K."/>
            <person name="Wedrychowicz H."/>
        </authorList>
    </citation>
    <scope>NUCLEOTIDE SEQUENCE [LARGE SCALE GENOMIC DNA]</scope>
    <source>
        <strain evidence="9 10">DSM 24574</strain>
    </source>
</reference>
<keyword evidence="5 6" id="KW-0472">Membrane</keyword>
<evidence type="ECO:0000256" key="1">
    <source>
        <dbReference type="ARBA" id="ARBA00004651"/>
    </source>
</evidence>
<evidence type="ECO:0000256" key="4">
    <source>
        <dbReference type="ARBA" id="ARBA00022989"/>
    </source>
</evidence>
<feature type="domain" description="ABC3 transporter permease C-terminal" evidence="7">
    <location>
        <begin position="782"/>
        <end position="891"/>
    </location>
</feature>
<feature type="transmembrane region" description="Helical" evidence="6">
    <location>
        <begin position="391"/>
        <end position="412"/>
    </location>
</feature>
<gene>
    <name evidence="9" type="ORF">SAMN04488109_6309</name>
</gene>
<name>A0A1M5XAB5_9BACT</name>
<dbReference type="AlphaFoldDB" id="A0A1M5XAB5"/>
<evidence type="ECO:0000256" key="6">
    <source>
        <dbReference type="SAM" id="Phobius"/>
    </source>
</evidence>
<dbReference type="PANTHER" id="PTHR30572:SF18">
    <property type="entry name" value="ABC-TYPE MACROLIDE FAMILY EXPORT SYSTEM PERMEASE COMPONENT 2"/>
    <property type="match status" value="1"/>
</dbReference>
<dbReference type="InterPro" id="IPR025857">
    <property type="entry name" value="MacB_PCD"/>
</dbReference>
<feature type="transmembrane region" description="Helical" evidence="6">
    <location>
        <begin position="782"/>
        <end position="803"/>
    </location>
</feature>
<feature type="transmembrane region" description="Helical" evidence="6">
    <location>
        <begin position="433"/>
        <end position="460"/>
    </location>
</feature>
<dbReference type="Pfam" id="PF02687">
    <property type="entry name" value="FtsX"/>
    <property type="match status" value="2"/>
</dbReference>
<feature type="transmembrane region" description="Helical" evidence="6">
    <location>
        <begin position="532"/>
        <end position="552"/>
    </location>
</feature>
<dbReference type="InterPro" id="IPR050250">
    <property type="entry name" value="Macrolide_Exporter_MacB"/>
</dbReference>
<proteinExistence type="predicted"/>
<keyword evidence="4 6" id="KW-1133">Transmembrane helix</keyword>
<dbReference type="GO" id="GO:0022857">
    <property type="term" value="F:transmembrane transporter activity"/>
    <property type="evidence" value="ECO:0007669"/>
    <property type="project" value="TreeGrafter"/>
</dbReference>
<organism evidence="9 10">
    <name type="scientific">Chryseolinea serpens</name>
    <dbReference type="NCBI Taxonomy" id="947013"/>
    <lineage>
        <taxon>Bacteria</taxon>
        <taxon>Pseudomonadati</taxon>
        <taxon>Bacteroidota</taxon>
        <taxon>Cytophagia</taxon>
        <taxon>Cytophagales</taxon>
        <taxon>Fulvivirgaceae</taxon>
        <taxon>Chryseolinea</taxon>
    </lineage>
</organism>
<sequence>MGAFQGDPNPFQMKDHTRIEPPQFARKLFAWYCRNASVEDLEGDMEELFYQNLDRMSPVKARAKYCLQILSLLFSYALRRRKREPFSSRQNYTSSHPAMIKSYFKIAYRTIGKNKVYSVINVLGLALGICACLIIYLVTLHEFSFDTFHPDKERIYRITGETKNPENEKWFVNCVPAPAPAAVREEISGFEVVTGFHILNPNVSIPDGVNPAKSFGRKNNAVIAAEPDYFRLFQYEWLTGDPQTLNQPFKVVLSESRARSFFGSLPWDKVIGKEVVYDDSLRVTVSGIVKDWDKNTDFPYTDFISFTTIRHSFLKNYIRLDDWNDTRHSSQGFVKLKPGNSPALANTLITALFKKYRKDNDGAPFLISLQPLRDIHFFRNDEAESNFLPTLYALMGLALFILIIAAINFVNLSTAQSIRRSKEIGIRKVLGSLRLSLVVQFLTETFVLTFFAVCLAGLLVKPVLSAMGSYIPAGVTFDLFSLPTLLFLLLMTVGTSILAGLYPAVILSSYLPSASLRATGYSRNGKQWLRKGLIVFQFSVSLFFIIGALVMGNQIRFIKTKNRGFNTESVITIRTNWDDKSKRPRILVENIKRLAGVANVTLQMFPPMGFAVIASNIQYQGQSLVDIPVAFKSGDDEYIPLYQIRLLAGRNIVKSDSLREFVINERYSEALGFAKPENAIDQILSYNGKTYPIVGVVENFHQRSFHESIMPCVIGSFAEFQHGIGVKLSSKLTGEETAALRTQIEKLYKQLYPDEAFESHFIEDEIAWMHDGEQKTARLMNVSMAITIFISCLGIFGLALFTAEIKTKEIGIRKVLGASVTNIVAMLSQEFVVLIVIAIAIASPVSWYFMNQWLMEFEYRVNITAWVYILAGIAAISIGLICVSFQTIRAALANPTDSLKSE</sequence>
<keyword evidence="2" id="KW-1003">Cell membrane</keyword>